<evidence type="ECO:0000256" key="1">
    <source>
        <dbReference type="SAM" id="MobiDB-lite"/>
    </source>
</evidence>
<feature type="compositionally biased region" description="Basic and acidic residues" evidence="1">
    <location>
        <begin position="365"/>
        <end position="374"/>
    </location>
</feature>
<accession>A0A368GS98</accession>
<feature type="region of interest" description="Disordered" evidence="1">
    <location>
        <begin position="294"/>
        <end position="313"/>
    </location>
</feature>
<dbReference type="EMBL" id="JOJR01000066">
    <property type="protein sequence ID" value="RCN47194.1"/>
    <property type="molecule type" value="Genomic_DNA"/>
</dbReference>
<dbReference type="AlphaFoldDB" id="A0A368GS98"/>
<proteinExistence type="predicted"/>
<feature type="compositionally biased region" description="Polar residues" evidence="1">
    <location>
        <begin position="54"/>
        <end position="72"/>
    </location>
</feature>
<keyword evidence="3" id="KW-1185">Reference proteome</keyword>
<feature type="compositionally biased region" description="Polar residues" evidence="1">
    <location>
        <begin position="713"/>
        <end position="731"/>
    </location>
</feature>
<sequence>MQDNNHIRSSMVQSVPENEHPEPLGHKHQHQQQSSNVQNIPENGHREPVRPEHQQQSSSVQNIPENGQSDPVSHQHQQQYQYRNGQRGHPISHSSSVQQGSAHSHSGGPHQNNRSPHSHTAASNGGSQQNDHPSINRGALPRQGTVEISTEHKVEQDGGTWIFRRGEWQFEPRGAGGVAQAGPTTTAETFAPAYDSGMWVYHEGAWHYKSPSPQPAENPVGQRTSAPAAGVAVNRASGAKTVVKVRKFQKNNENQGNHHDLLAKAVLMDTETEKNRYNKDSDTDYNKWYASIRREQRDRQDRPSSPTSKGGYWYTYESVPAREATVVDDQINELSQMQSSLAQYVRKGNLGVMVMINDEEEQEEGDKKEEDGRKFRGASDIAEEGNVESSAYTEPVVKSENSVNDQKQQEGEDKNGEEAIKSQGVSYFVREGNIGAHVYSEPAREGENLSGGSVRIVQSSANGGDGSTHPQKNLSLDELKRLLQQKGYNLSEDELKSLQSQKGNITFRISSKNDPHKQEQEDKKKGEGSTSQGATYFIKEGNMGAHVYTEPAGEGGNSSGGRVRIAQVKANGGDGSIQKKINLSPDEIKRLLQQKGNVTIGGATYFVKEGNMGAYVRTEPMGGGENSSRGPVRIVQYSTTGGVGSKPGDGDENSSSTLVKILQGSGAKGPVQTNVNLPPDEIKRLVQQKGNVTIGGVTYFVKEGKPVGEDKNSSSGRTRIFQTSESGTGRSEPSKKNLSLEELKRLLQQKGYNLSQDELKRLQSQKGKITFRISSKNDQNKQEEEHKKEAEGGEPQGASYFVKKGNIGAYVYTEPVGEEGKSSGGRVRIAQSSTTGDDGSKTEDRGENSSPGRESIVIRGSATGGPAQPMKYLSVDEFKRLQPSSHKIPALKLKDASGIKPCDSEGATSGAGDFWLLRTRPCSKNSPEGRIILPNGDVLRFYGQPQLVNV</sequence>
<feature type="compositionally biased region" description="Basic and acidic residues" evidence="1">
    <location>
        <begin position="778"/>
        <end position="791"/>
    </location>
</feature>
<organism evidence="2 3">
    <name type="scientific">Ancylostoma caninum</name>
    <name type="common">Dog hookworm</name>
    <dbReference type="NCBI Taxonomy" id="29170"/>
    <lineage>
        <taxon>Eukaryota</taxon>
        <taxon>Metazoa</taxon>
        <taxon>Ecdysozoa</taxon>
        <taxon>Nematoda</taxon>
        <taxon>Chromadorea</taxon>
        <taxon>Rhabditida</taxon>
        <taxon>Rhabditina</taxon>
        <taxon>Rhabditomorpha</taxon>
        <taxon>Strongyloidea</taxon>
        <taxon>Ancylostomatidae</taxon>
        <taxon>Ancylostomatinae</taxon>
        <taxon>Ancylostoma</taxon>
    </lineage>
</organism>
<feature type="region of interest" description="Disordered" evidence="1">
    <location>
        <begin position="770"/>
        <end position="800"/>
    </location>
</feature>
<name>A0A368GS98_ANCCA</name>
<gene>
    <name evidence="2" type="ORF">ANCCAN_06772</name>
</gene>
<feature type="compositionally biased region" description="Basic and acidic residues" evidence="1">
    <location>
        <begin position="43"/>
        <end position="53"/>
    </location>
</feature>
<feature type="region of interest" description="Disordered" evidence="1">
    <location>
        <begin position="359"/>
        <end position="419"/>
    </location>
</feature>
<dbReference type="OrthoDB" id="5877374at2759"/>
<feature type="region of interest" description="Disordered" evidence="1">
    <location>
        <begin position="704"/>
        <end position="736"/>
    </location>
</feature>
<comment type="caution">
    <text evidence="2">The sequence shown here is derived from an EMBL/GenBank/DDBJ whole genome shotgun (WGS) entry which is preliminary data.</text>
</comment>
<feature type="region of interest" description="Disordered" evidence="1">
    <location>
        <begin position="501"/>
        <end position="532"/>
    </location>
</feature>
<feature type="region of interest" description="Disordered" evidence="1">
    <location>
        <begin position="210"/>
        <end position="230"/>
    </location>
</feature>
<protein>
    <submittedName>
        <fullName evidence="2">Uncharacterized protein</fullName>
    </submittedName>
</protein>
<evidence type="ECO:0000313" key="3">
    <source>
        <dbReference type="Proteomes" id="UP000252519"/>
    </source>
</evidence>
<feature type="compositionally biased region" description="Basic and acidic residues" evidence="1">
    <location>
        <begin position="838"/>
        <end position="847"/>
    </location>
</feature>
<evidence type="ECO:0000313" key="2">
    <source>
        <dbReference type="EMBL" id="RCN47194.1"/>
    </source>
</evidence>
<feature type="compositionally biased region" description="Low complexity" evidence="1">
    <location>
        <begin position="74"/>
        <end position="88"/>
    </location>
</feature>
<feature type="region of interest" description="Disordered" evidence="1">
    <location>
        <begin position="1"/>
        <end position="139"/>
    </location>
</feature>
<dbReference type="Proteomes" id="UP000252519">
    <property type="component" value="Unassembled WGS sequence"/>
</dbReference>
<feature type="compositionally biased region" description="Polar residues" evidence="1">
    <location>
        <begin position="501"/>
        <end position="510"/>
    </location>
</feature>
<feature type="compositionally biased region" description="Polar residues" evidence="1">
    <location>
        <begin position="1"/>
        <end position="16"/>
    </location>
</feature>
<feature type="compositionally biased region" description="Basic and acidic residues" evidence="1">
    <location>
        <begin position="407"/>
        <end position="419"/>
    </location>
</feature>
<reference evidence="2 3" key="1">
    <citation type="submission" date="2014-10" db="EMBL/GenBank/DDBJ databases">
        <title>Draft genome of the hookworm Ancylostoma caninum.</title>
        <authorList>
            <person name="Mitreva M."/>
        </authorList>
    </citation>
    <scope>NUCLEOTIDE SEQUENCE [LARGE SCALE GENOMIC DNA]</scope>
    <source>
        <strain evidence="2 3">Baltimore</strain>
    </source>
</reference>
<feature type="region of interest" description="Disordered" evidence="1">
    <location>
        <begin position="816"/>
        <end position="869"/>
    </location>
</feature>
<feature type="compositionally biased region" description="Polar residues" evidence="1">
    <location>
        <begin position="92"/>
        <end position="133"/>
    </location>
</feature>
<feature type="compositionally biased region" description="Basic and acidic residues" evidence="1">
    <location>
        <begin position="511"/>
        <end position="527"/>
    </location>
</feature>